<sequence length="54" mass="6526">MKNLARNKMTDFIVGVCYDICKNRSEFLIYQQRNDRKNMHYSTKSAEKIIYNTM</sequence>
<organism evidence="1 2">
    <name type="scientific">Candidatus Nitrosopumilus salarius BD31</name>
    <dbReference type="NCBI Taxonomy" id="859350"/>
    <lineage>
        <taxon>Archaea</taxon>
        <taxon>Nitrososphaerota</taxon>
        <taxon>Nitrososphaeria</taxon>
        <taxon>Nitrosopumilales</taxon>
        <taxon>Nitrosopumilaceae</taxon>
        <taxon>Nitrosopumilus</taxon>
    </lineage>
</organism>
<reference evidence="1 2" key="1">
    <citation type="journal article" date="2012" name="J. Bacteriol.">
        <title>Genome sequence of "Candidatus Nitrosopumilus salaria" BD31, an ammonia-oxidizing archaeon from the San Francisco Bay estuary.</title>
        <authorList>
            <person name="Mosier A.C."/>
            <person name="Allen E.E."/>
            <person name="Kim M."/>
            <person name="Ferriera S."/>
            <person name="Francis C.A."/>
        </authorList>
    </citation>
    <scope>NUCLEOTIDE SEQUENCE [LARGE SCALE GENOMIC DNA]</scope>
    <source>
        <strain evidence="1 2">BD31</strain>
    </source>
</reference>
<protein>
    <submittedName>
        <fullName evidence="1">Uncharacterized protein</fullName>
    </submittedName>
</protein>
<evidence type="ECO:0000313" key="2">
    <source>
        <dbReference type="Proteomes" id="UP000003423"/>
    </source>
</evidence>
<dbReference type="AlphaFoldDB" id="I3D0B3"/>
<keyword evidence="2" id="KW-1185">Reference proteome</keyword>
<accession>I3D0B3</accession>
<dbReference type="EMBL" id="AEXL02000142">
    <property type="protein sequence ID" value="EIJ65156.1"/>
    <property type="molecule type" value="Genomic_DNA"/>
</dbReference>
<evidence type="ECO:0000313" key="1">
    <source>
        <dbReference type="EMBL" id="EIJ65156.1"/>
    </source>
</evidence>
<dbReference type="PATRIC" id="fig|859350.6.peg.1770"/>
<dbReference type="Proteomes" id="UP000003423">
    <property type="component" value="Unassembled WGS sequence"/>
</dbReference>
<comment type="caution">
    <text evidence="1">The sequence shown here is derived from an EMBL/GenBank/DDBJ whole genome shotgun (WGS) entry which is preliminary data.</text>
</comment>
<gene>
    <name evidence="1" type="ORF">BD31_I2150</name>
</gene>
<name>I3D0B3_9ARCH</name>
<proteinExistence type="predicted"/>